<dbReference type="SUPFAM" id="SSF53474">
    <property type="entry name" value="alpha/beta-Hydrolases"/>
    <property type="match status" value="1"/>
</dbReference>
<dbReference type="OrthoDB" id="9801217at2"/>
<evidence type="ECO:0000313" key="2">
    <source>
        <dbReference type="EMBL" id="SDL49916.1"/>
    </source>
</evidence>
<evidence type="ECO:0000259" key="1">
    <source>
        <dbReference type="Pfam" id="PF12146"/>
    </source>
</evidence>
<accession>A0A1G9KJY4</accession>
<dbReference type="EMBL" id="FNGP01000003">
    <property type="protein sequence ID" value="SDL49916.1"/>
    <property type="molecule type" value="Genomic_DNA"/>
</dbReference>
<name>A0A1G9KJY4_9ACTN</name>
<organism evidence="2 3">
    <name type="scientific">Tessaracoccus oleiagri</name>
    <dbReference type="NCBI Taxonomy" id="686624"/>
    <lineage>
        <taxon>Bacteria</taxon>
        <taxon>Bacillati</taxon>
        <taxon>Actinomycetota</taxon>
        <taxon>Actinomycetes</taxon>
        <taxon>Propionibacteriales</taxon>
        <taxon>Propionibacteriaceae</taxon>
        <taxon>Tessaracoccus</taxon>
    </lineage>
</organism>
<dbReference type="RefSeq" id="WP_093250987.1">
    <property type="nucleotide sequence ID" value="NZ_FNGP01000003.1"/>
</dbReference>
<feature type="domain" description="Serine aminopeptidase S33" evidence="1">
    <location>
        <begin position="46"/>
        <end position="250"/>
    </location>
</feature>
<dbReference type="InterPro" id="IPR051044">
    <property type="entry name" value="MAG_DAG_Lipase"/>
</dbReference>
<dbReference type="STRING" id="686624.SAMN04488242_1675"/>
<sequence>MSGWADDALLSGYHTRTIPLPDEPTYALEPEGSLSATLIRRGEPTHRRAVLYIHGWSDYFFQTHAADAFHEAGYDFHAIELRRYGRSLRTGQLAGFVAEIEHYAVELDAAVAILSEQGYASIVLAGHSTGGLVAALYANKRPGTFGALALNSPWIEFQGSPITRPAAHPLMRAVSRVSPTTPLPLVDNGHYLRAISKEFGGEWEFDRNLKGDPAFRVRVGWLRAIMQGQARIARGLDIDVPILVVTATRSAMGILGPAWTDEYRELDSVLDVRRIAERAHDLGRHVTLVRIPGALHDVTLSAPPVRAQVFEELRRFLRAYAV</sequence>
<reference evidence="2 3" key="1">
    <citation type="submission" date="2016-10" db="EMBL/GenBank/DDBJ databases">
        <authorList>
            <person name="de Groot N.N."/>
        </authorList>
    </citation>
    <scope>NUCLEOTIDE SEQUENCE [LARGE SCALE GENOMIC DNA]</scope>
    <source>
        <strain evidence="2 3">CGMCC 1.9159</strain>
    </source>
</reference>
<dbReference type="InterPro" id="IPR022742">
    <property type="entry name" value="Hydrolase_4"/>
</dbReference>
<dbReference type="AlphaFoldDB" id="A0A1G9KJY4"/>
<dbReference type="Gene3D" id="3.40.50.1820">
    <property type="entry name" value="alpha/beta hydrolase"/>
    <property type="match status" value="1"/>
</dbReference>
<dbReference type="PANTHER" id="PTHR11614">
    <property type="entry name" value="PHOSPHOLIPASE-RELATED"/>
    <property type="match status" value="1"/>
</dbReference>
<dbReference type="Proteomes" id="UP000199475">
    <property type="component" value="Unassembled WGS sequence"/>
</dbReference>
<proteinExistence type="predicted"/>
<dbReference type="InterPro" id="IPR029058">
    <property type="entry name" value="AB_hydrolase_fold"/>
</dbReference>
<dbReference type="GO" id="GO:0016787">
    <property type="term" value="F:hydrolase activity"/>
    <property type="evidence" value="ECO:0007669"/>
    <property type="project" value="UniProtKB-KW"/>
</dbReference>
<dbReference type="Pfam" id="PF12146">
    <property type="entry name" value="Hydrolase_4"/>
    <property type="match status" value="1"/>
</dbReference>
<keyword evidence="2" id="KW-0378">Hydrolase</keyword>
<keyword evidence="3" id="KW-1185">Reference proteome</keyword>
<evidence type="ECO:0000313" key="3">
    <source>
        <dbReference type="Proteomes" id="UP000199475"/>
    </source>
</evidence>
<protein>
    <submittedName>
        <fullName evidence="2">Lysophospholipase, alpha-beta hydrolase superfamily</fullName>
    </submittedName>
</protein>
<gene>
    <name evidence="2" type="ORF">SAMN04488242_1675</name>
</gene>